<keyword evidence="1" id="KW-0732">Signal</keyword>
<feature type="domain" description="Fungal lipase-type" evidence="2">
    <location>
        <begin position="86"/>
        <end position="222"/>
    </location>
</feature>
<dbReference type="RefSeq" id="XP_001012915.1">
    <property type="nucleotide sequence ID" value="XM_001012915.1"/>
</dbReference>
<dbReference type="Pfam" id="PF01764">
    <property type="entry name" value="Lipase_3"/>
    <property type="match status" value="1"/>
</dbReference>
<dbReference type="ESTHER" id="tetts-q237s1">
    <property type="family name" value="Lipase_3"/>
</dbReference>
<dbReference type="HOGENOM" id="CLU_032957_5_0_1"/>
<accession>Q237S1</accession>
<protein>
    <submittedName>
        <fullName evidence="3">Lipase family protein</fullName>
    </submittedName>
</protein>
<gene>
    <name evidence="3" type="ORF">TTHERM_00320160</name>
</gene>
<name>Q237S1_TETTS</name>
<dbReference type="Proteomes" id="UP000009168">
    <property type="component" value="Unassembled WGS sequence"/>
</dbReference>
<dbReference type="PROSITE" id="PS51257">
    <property type="entry name" value="PROKAR_LIPOPROTEIN"/>
    <property type="match status" value="1"/>
</dbReference>
<dbReference type="GeneID" id="7825114"/>
<feature type="chain" id="PRO_5004201983" evidence="1">
    <location>
        <begin position="17"/>
        <end position="286"/>
    </location>
</feature>
<dbReference type="InterPro" id="IPR002921">
    <property type="entry name" value="Fungal_lipase-type"/>
</dbReference>
<dbReference type="eggNOG" id="KOG4569">
    <property type="taxonomic scope" value="Eukaryota"/>
</dbReference>
<dbReference type="InterPro" id="IPR029058">
    <property type="entry name" value="AB_hydrolase_fold"/>
</dbReference>
<dbReference type="EMBL" id="GG662743">
    <property type="protein sequence ID" value="EAR92670.1"/>
    <property type="molecule type" value="Genomic_DNA"/>
</dbReference>
<evidence type="ECO:0000256" key="1">
    <source>
        <dbReference type="SAM" id="SignalP"/>
    </source>
</evidence>
<dbReference type="PANTHER" id="PTHR45908">
    <property type="entry name" value="PROTEIN CBG11750-RELATED"/>
    <property type="match status" value="1"/>
</dbReference>
<sequence>MKIVLTILILITLSSCQIFTYNEQLAQKLAAFSLASYCTSNYLSNWNCGFACQQNQQGLQNLQILTNTTSYATALIGYSPDLNGIVISFRGTTSAHIQTYITDLKLYKTQYPLCKNCQVHAGFYSSYQDIQQQLISSFKNLRQLYPQALVFVTGHSLGAALGALSLPDIFLLNNNQKINAFYNFGSPRVGNQDYAIWFNTQNFANEYARVTNGADPVPENPAEWIYYRHYNHEVYYPNVSQNPNQFVKCYYAEDNNCEDRIFLATNINDHLGYYGWNWTQATSGCE</sequence>
<evidence type="ECO:0000313" key="4">
    <source>
        <dbReference type="Proteomes" id="UP000009168"/>
    </source>
</evidence>
<reference evidence="4" key="1">
    <citation type="journal article" date="2006" name="PLoS Biol.">
        <title>Macronuclear genome sequence of the ciliate Tetrahymena thermophila, a model eukaryote.</title>
        <authorList>
            <person name="Eisen J.A."/>
            <person name="Coyne R.S."/>
            <person name="Wu M."/>
            <person name="Wu D."/>
            <person name="Thiagarajan M."/>
            <person name="Wortman J.R."/>
            <person name="Badger J.H."/>
            <person name="Ren Q."/>
            <person name="Amedeo P."/>
            <person name="Jones K.M."/>
            <person name="Tallon L.J."/>
            <person name="Delcher A.L."/>
            <person name="Salzberg S.L."/>
            <person name="Silva J.C."/>
            <person name="Haas B.J."/>
            <person name="Majoros W.H."/>
            <person name="Farzad M."/>
            <person name="Carlton J.M."/>
            <person name="Smith R.K. Jr."/>
            <person name="Garg J."/>
            <person name="Pearlman R.E."/>
            <person name="Karrer K.M."/>
            <person name="Sun L."/>
            <person name="Manning G."/>
            <person name="Elde N.C."/>
            <person name="Turkewitz A.P."/>
            <person name="Asai D.J."/>
            <person name="Wilkes D.E."/>
            <person name="Wang Y."/>
            <person name="Cai H."/>
            <person name="Collins K."/>
            <person name="Stewart B.A."/>
            <person name="Lee S.R."/>
            <person name="Wilamowska K."/>
            <person name="Weinberg Z."/>
            <person name="Ruzzo W.L."/>
            <person name="Wloga D."/>
            <person name="Gaertig J."/>
            <person name="Frankel J."/>
            <person name="Tsao C.-C."/>
            <person name="Gorovsky M.A."/>
            <person name="Keeling P.J."/>
            <person name="Waller R.F."/>
            <person name="Patron N.J."/>
            <person name="Cherry J.M."/>
            <person name="Stover N.A."/>
            <person name="Krieger C.J."/>
            <person name="del Toro C."/>
            <person name="Ryder H.F."/>
            <person name="Williamson S.C."/>
            <person name="Barbeau R.A."/>
            <person name="Hamilton E.P."/>
            <person name="Orias E."/>
        </authorList>
    </citation>
    <scope>NUCLEOTIDE SEQUENCE [LARGE SCALE GENOMIC DNA]</scope>
    <source>
        <strain evidence="4">SB210</strain>
    </source>
</reference>
<dbReference type="GO" id="GO:0006629">
    <property type="term" value="P:lipid metabolic process"/>
    <property type="evidence" value="ECO:0007669"/>
    <property type="project" value="InterPro"/>
</dbReference>
<evidence type="ECO:0000259" key="2">
    <source>
        <dbReference type="Pfam" id="PF01764"/>
    </source>
</evidence>
<evidence type="ECO:0000313" key="3">
    <source>
        <dbReference type="EMBL" id="EAR92670.1"/>
    </source>
</evidence>
<dbReference type="KEGG" id="tet:TTHERM_00320160"/>
<dbReference type="OMA" id="IQNWIEN"/>
<dbReference type="SUPFAM" id="SSF53474">
    <property type="entry name" value="alpha/beta-Hydrolases"/>
    <property type="match status" value="1"/>
</dbReference>
<organism evidence="3 4">
    <name type="scientific">Tetrahymena thermophila (strain SB210)</name>
    <dbReference type="NCBI Taxonomy" id="312017"/>
    <lineage>
        <taxon>Eukaryota</taxon>
        <taxon>Sar</taxon>
        <taxon>Alveolata</taxon>
        <taxon>Ciliophora</taxon>
        <taxon>Intramacronucleata</taxon>
        <taxon>Oligohymenophorea</taxon>
        <taxon>Hymenostomatida</taxon>
        <taxon>Tetrahymenina</taxon>
        <taxon>Tetrahymenidae</taxon>
        <taxon>Tetrahymena</taxon>
    </lineage>
</organism>
<dbReference type="AlphaFoldDB" id="Q237S1"/>
<keyword evidence="4" id="KW-1185">Reference proteome</keyword>
<feature type="signal peptide" evidence="1">
    <location>
        <begin position="1"/>
        <end position="16"/>
    </location>
</feature>
<dbReference type="InParanoid" id="Q237S1"/>
<dbReference type="Gene3D" id="3.40.50.1820">
    <property type="entry name" value="alpha/beta hydrolase"/>
    <property type="match status" value="1"/>
</dbReference>
<dbReference type="PANTHER" id="PTHR45908:SF11">
    <property type="entry name" value="FUNGAL LIPASE-LIKE DOMAIN-CONTAINING PROTEIN"/>
    <property type="match status" value="1"/>
</dbReference>
<dbReference type="OrthoDB" id="426718at2759"/>
<proteinExistence type="predicted"/>
<dbReference type="CDD" id="cd00519">
    <property type="entry name" value="Lipase_3"/>
    <property type="match status" value="1"/>
</dbReference>